<dbReference type="Proteomes" id="UP000247409">
    <property type="component" value="Unassembled WGS sequence"/>
</dbReference>
<feature type="region of interest" description="Disordered" evidence="1">
    <location>
        <begin position="24"/>
        <end position="66"/>
    </location>
</feature>
<proteinExistence type="predicted"/>
<dbReference type="OrthoDB" id="10368711at2759"/>
<evidence type="ECO:0000313" key="3">
    <source>
        <dbReference type="EMBL" id="PXF44593.1"/>
    </source>
</evidence>
<evidence type="ECO:0000256" key="1">
    <source>
        <dbReference type="SAM" id="MobiDB-lite"/>
    </source>
</evidence>
<accession>A0A2V3IR71</accession>
<feature type="domain" description="Lon N-terminal" evidence="2">
    <location>
        <begin position="83"/>
        <end position="290"/>
    </location>
</feature>
<reference evidence="3 4" key="1">
    <citation type="journal article" date="2018" name="Mol. Biol. Evol.">
        <title>Analysis of the draft genome of the red seaweed Gracilariopsis chorda provides insights into genome size evolution in Rhodophyta.</title>
        <authorList>
            <person name="Lee J."/>
            <person name="Yang E.C."/>
            <person name="Graf L."/>
            <person name="Yang J.H."/>
            <person name="Qiu H."/>
            <person name="Zel Zion U."/>
            <person name="Chan C.X."/>
            <person name="Stephens T.G."/>
            <person name="Weber A.P.M."/>
            <person name="Boo G.H."/>
            <person name="Boo S.M."/>
            <person name="Kim K.M."/>
            <person name="Shin Y."/>
            <person name="Jung M."/>
            <person name="Lee S.J."/>
            <person name="Yim H.S."/>
            <person name="Lee J.H."/>
            <person name="Bhattacharya D."/>
            <person name="Yoon H.S."/>
        </authorList>
    </citation>
    <scope>NUCLEOTIDE SEQUENCE [LARGE SCALE GENOMIC DNA]</scope>
    <source>
        <strain evidence="3 4">SKKU-2015</strain>
        <tissue evidence="3">Whole body</tissue>
    </source>
</reference>
<name>A0A2V3IR71_9FLOR</name>
<dbReference type="EMBL" id="NBIV01000087">
    <property type="protein sequence ID" value="PXF44593.1"/>
    <property type="molecule type" value="Genomic_DNA"/>
</dbReference>
<evidence type="ECO:0000313" key="4">
    <source>
        <dbReference type="Proteomes" id="UP000247409"/>
    </source>
</evidence>
<sequence>MDLAFSATSLPFLSHLRSHRSLLSPRNRFQATHRRPRTPNVQPLSNAQSPHPHPSQPQPSQPQPTDVRNLTVVALPMTSGADLIFPGASQLLSLPAETAHRLLRTVCDSDPPEFAYMCLNAWGDPSEVATLCVIDDVHISPADEKSTLLCTGISRLHILNIDEKMHNARAQLFYDEPPKEDQLAAITRLEEQLISTMTQIVQLSIKISEGQDEHQRALADTLQRVRAFCGQIGEEQSRKLLQPWILQLSPHLRREILSFIVIDLLSISFMDRRKLLNTTDTGHRLEHALRGLEPYVKELAAKGAIVSALGKEGEQGSS</sequence>
<evidence type="ECO:0000259" key="2">
    <source>
        <dbReference type="Pfam" id="PF02190"/>
    </source>
</evidence>
<dbReference type="InterPro" id="IPR015947">
    <property type="entry name" value="PUA-like_sf"/>
</dbReference>
<dbReference type="InterPro" id="IPR046336">
    <property type="entry name" value="Lon_prtase_N_sf"/>
</dbReference>
<feature type="compositionally biased region" description="Pro residues" evidence="1">
    <location>
        <begin position="51"/>
        <end position="62"/>
    </location>
</feature>
<gene>
    <name evidence="3" type="ORF">BWQ96_05670</name>
</gene>
<protein>
    <recommendedName>
        <fullName evidence="2">Lon N-terminal domain-containing protein</fullName>
    </recommendedName>
</protein>
<dbReference type="SUPFAM" id="SSF88697">
    <property type="entry name" value="PUA domain-like"/>
    <property type="match status" value="1"/>
</dbReference>
<organism evidence="3 4">
    <name type="scientific">Gracilariopsis chorda</name>
    <dbReference type="NCBI Taxonomy" id="448386"/>
    <lineage>
        <taxon>Eukaryota</taxon>
        <taxon>Rhodophyta</taxon>
        <taxon>Florideophyceae</taxon>
        <taxon>Rhodymeniophycidae</taxon>
        <taxon>Gracilariales</taxon>
        <taxon>Gracilariaceae</taxon>
        <taxon>Gracilariopsis</taxon>
    </lineage>
</organism>
<dbReference type="Pfam" id="PF02190">
    <property type="entry name" value="LON_substr_bdg"/>
    <property type="match status" value="1"/>
</dbReference>
<dbReference type="Gene3D" id="2.30.130.40">
    <property type="entry name" value="LON domain-like"/>
    <property type="match status" value="1"/>
</dbReference>
<comment type="caution">
    <text evidence="3">The sequence shown here is derived from an EMBL/GenBank/DDBJ whole genome shotgun (WGS) entry which is preliminary data.</text>
</comment>
<keyword evidence="4" id="KW-1185">Reference proteome</keyword>
<dbReference type="InterPro" id="IPR003111">
    <property type="entry name" value="Lon_prtase_N"/>
</dbReference>
<dbReference type="AlphaFoldDB" id="A0A2V3IR71"/>